<dbReference type="InterPro" id="IPR001647">
    <property type="entry name" value="HTH_TetR"/>
</dbReference>
<name>A0ABW8TAT1_9CLOT</name>
<dbReference type="InterPro" id="IPR050624">
    <property type="entry name" value="HTH-type_Tx_Regulator"/>
</dbReference>
<sequence>MGIIERREAEKEALKKKIIDAASEILINEGYTNLSIRKIAAKIEYSPGIIYHYFKDKSEILSFIIKRGQAKVSKIINETLIDENKPENSIINVLKNYIKFVLDEKETYKAVLMNSLDDTNLNIKMLYEGVSKDKKSISSMCDCIQTGIDNGRFKKVDVELTAQIIWTSTYGLISRLIIEKNVPKEQEKKLIEHHLQFIINGLIGGKI</sequence>
<dbReference type="PANTHER" id="PTHR43479">
    <property type="entry name" value="ACREF/ENVCD OPERON REPRESSOR-RELATED"/>
    <property type="match status" value="1"/>
</dbReference>
<evidence type="ECO:0000259" key="3">
    <source>
        <dbReference type="PROSITE" id="PS50977"/>
    </source>
</evidence>
<dbReference type="PANTHER" id="PTHR43479:SF11">
    <property type="entry name" value="ACREF_ENVCD OPERON REPRESSOR-RELATED"/>
    <property type="match status" value="1"/>
</dbReference>
<dbReference type="PROSITE" id="PS50977">
    <property type="entry name" value="HTH_TETR_2"/>
    <property type="match status" value="1"/>
</dbReference>
<protein>
    <submittedName>
        <fullName evidence="4">TetR/AcrR family transcriptional regulator</fullName>
    </submittedName>
</protein>
<feature type="DNA-binding region" description="H-T-H motif" evidence="2">
    <location>
        <begin position="35"/>
        <end position="54"/>
    </location>
</feature>
<dbReference type="InterPro" id="IPR009057">
    <property type="entry name" value="Homeodomain-like_sf"/>
</dbReference>
<reference evidence="4 5" key="1">
    <citation type="submission" date="2024-11" db="EMBL/GenBank/DDBJ databases">
        <authorList>
            <person name="Heng Y.C."/>
            <person name="Lim A.C.H."/>
            <person name="Lee J.K.Y."/>
            <person name="Kittelmann S."/>
        </authorList>
    </citation>
    <scope>NUCLEOTIDE SEQUENCE [LARGE SCALE GENOMIC DNA]</scope>
    <source>
        <strain evidence="4 5">WILCCON 0114</strain>
    </source>
</reference>
<dbReference type="SUPFAM" id="SSF46689">
    <property type="entry name" value="Homeodomain-like"/>
    <property type="match status" value="1"/>
</dbReference>
<evidence type="ECO:0000313" key="5">
    <source>
        <dbReference type="Proteomes" id="UP001623592"/>
    </source>
</evidence>
<dbReference type="Pfam" id="PF00440">
    <property type="entry name" value="TetR_N"/>
    <property type="match status" value="1"/>
</dbReference>
<dbReference type="PRINTS" id="PR00455">
    <property type="entry name" value="HTHTETR"/>
</dbReference>
<dbReference type="SUPFAM" id="SSF48498">
    <property type="entry name" value="Tetracyclin repressor-like, C-terminal domain"/>
    <property type="match status" value="1"/>
</dbReference>
<dbReference type="EMBL" id="JBJIAA010000002">
    <property type="protein sequence ID" value="MFL0249317.1"/>
    <property type="molecule type" value="Genomic_DNA"/>
</dbReference>
<keyword evidence="1 2" id="KW-0238">DNA-binding</keyword>
<dbReference type="RefSeq" id="WP_406785989.1">
    <property type="nucleotide sequence ID" value="NZ_JBJIAA010000002.1"/>
</dbReference>
<comment type="caution">
    <text evidence="4">The sequence shown here is derived from an EMBL/GenBank/DDBJ whole genome shotgun (WGS) entry which is preliminary data.</text>
</comment>
<organism evidence="4 5">
    <name type="scientific">Clostridium neuense</name>
    <dbReference type="NCBI Taxonomy" id="1728934"/>
    <lineage>
        <taxon>Bacteria</taxon>
        <taxon>Bacillati</taxon>
        <taxon>Bacillota</taxon>
        <taxon>Clostridia</taxon>
        <taxon>Eubacteriales</taxon>
        <taxon>Clostridiaceae</taxon>
        <taxon>Clostridium</taxon>
    </lineage>
</organism>
<proteinExistence type="predicted"/>
<feature type="domain" description="HTH tetR-type" evidence="3">
    <location>
        <begin position="12"/>
        <end position="72"/>
    </location>
</feature>
<evidence type="ECO:0000256" key="1">
    <source>
        <dbReference type="ARBA" id="ARBA00023125"/>
    </source>
</evidence>
<evidence type="ECO:0000256" key="2">
    <source>
        <dbReference type="PROSITE-ProRule" id="PRU00335"/>
    </source>
</evidence>
<dbReference type="Gene3D" id="1.10.357.10">
    <property type="entry name" value="Tetracycline Repressor, domain 2"/>
    <property type="match status" value="1"/>
</dbReference>
<evidence type="ECO:0000313" key="4">
    <source>
        <dbReference type="EMBL" id="MFL0249317.1"/>
    </source>
</evidence>
<gene>
    <name evidence="4" type="ORF">ACJDT4_02700</name>
</gene>
<accession>A0ABW8TAT1</accession>
<dbReference type="InterPro" id="IPR036271">
    <property type="entry name" value="Tet_transcr_reg_TetR-rel_C_sf"/>
</dbReference>
<dbReference type="Proteomes" id="UP001623592">
    <property type="component" value="Unassembled WGS sequence"/>
</dbReference>
<dbReference type="Gene3D" id="1.10.10.60">
    <property type="entry name" value="Homeodomain-like"/>
    <property type="match status" value="1"/>
</dbReference>
<keyword evidence="5" id="KW-1185">Reference proteome</keyword>